<keyword evidence="6" id="KW-0378">Hydrolase</keyword>
<dbReference type="PROSITE" id="PS50893">
    <property type="entry name" value="ABC_TRANSPORTER_2"/>
    <property type="match status" value="1"/>
</dbReference>
<evidence type="ECO:0000313" key="7">
    <source>
        <dbReference type="Proteomes" id="UP000254461"/>
    </source>
</evidence>
<evidence type="ECO:0000256" key="4">
    <source>
        <dbReference type="ARBA" id="ARBA00022840"/>
    </source>
</evidence>
<dbReference type="Gene3D" id="3.40.50.300">
    <property type="entry name" value="P-loop containing nucleotide triphosphate hydrolases"/>
    <property type="match status" value="1"/>
</dbReference>
<dbReference type="InterPro" id="IPR017871">
    <property type="entry name" value="ABC_transporter-like_CS"/>
</dbReference>
<keyword evidence="3" id="KW-0547">Nucleotide-binding</keyword>
<protein>
    <submittedName>
        <fullName evidence="6">ABC transporter ATP-binding protein</fullName>
        <ecNumber evidence="6">3.6.3.-</ecNumber>
    </submittedName>
</protein>
<dbReference type="EC" id="3.6.3.-" evidence="6"/>
<dbReference type="PANTHER" id="PTHR43335:SF2">
    <property type="entry name" value="ABC TRANSPORTER, ATP-BINDING PROTEIN"/>
    <property type="match status" value="1"/>
</dbReference>
<dbReference type="AlphaFoldDB" id="A0A380JTR2"/>
<evidence type="ECO:0000259" key="5">
    <source>
        <dbReference type="PROSITE" id="PS50893"/>
    </source>
</evidence>
<keyword evidence="4 6" id="KW-0067">ATP-binding</keyword>
<name>A0A380JTR2_9STRE</name>
<dbReference type="SMART" id="SM00382">
    <property type="entry name" value="AAA"/>
    <property type="match status" value="1"/>
</dbReference>
<keyword evidence="2" id="KW-0813">Transport</keyword>
<dbReference type="SUPFAM" id="SSF52540">
    <property type="entry name" value="P-loop containing nucleoside triphosphate hydrolases"/>
    <property type="match status" value="1"/>
</dbReference>
<dbReference type="PANTHER" id="PTHR43335">
    <property type="entry name" value="ABC TRANSPORTER, ATP-BINDING PROTEIN"/>
    <property type="match status" value="1"/>
</dbReference>
<dbReference type="Proteomes" id="UP000254461">
    <property type="component" value="Unassembled WGS sequence"/>
</dbReference>
<dbReference type="PROSITE" id="PS00211">
    <property type="entry name" value="ABC_TRANSPORTER_1"/>
    <property type="match status" value="1"/>
</dbReference>
<feature type="domain" description="ABC transporter" evidence="5">
    <location>
        <begin position="3"/>
        <end position="228"/>
    </location>
</feature>
<evidence type="ECO:0000256" key="3">
    <source>
        <dbReference type="ARBA" id="ARBA00022741"/>
    </source>
</evidence>
<gene>
    <name evidence="6" type="primary">drrA_3</name>
    <name evidence="6" type="ORF">NCTC12092_01458</name>
</gene>
<comment type="similarity">
    <text evidence="1">Belongs to the ABC transporter superfamily.</text>
</comment>
<dbReference type="CDD" id="cd03264">
    <property type="entry name" value="ABC_drug_resistance_like"/>
    <property type="match status" value="1"/>
</dbReference>
<dbReference type="InterPro" id="IPR027417">
    <property type="entry name" value="P-loop_NTPase"/>
</dbReference>
<dbReference type="InterPro" id="IPR003439">
    <property type="entry name" value="ABC_transporter-like_ATP-bd"/>
</dbReference>
<reference evidence="6 7" key="1">
    <citation type="submission" date="2018-06" db="EMBL/GenBank/DDBJ databases">
        <authorList>
            <consortium name="Pathogen Informatics"/>
            <person name="Doyle S."/>
        </authorList>
    </citation>
    <scope>NUCLEOTIDE SEQUENCE [LARGE SCALE GENOMIC DNA]</scope>
    <source>
        <strain evidence="6 7">NCTC12092</strain>
    </source>
</reference>
<proteinExistence type="inferred from homology"/>
<dbReference type="Pfam" id="PF00005">
    <property type="entry name" value="ABC_tran"/>
    <property type="match status" value="1"/>
</dbReference>
<evidence type="ECO:0000313" key="6">
    <source>
        <dbReference type="EMBL" id="SUN47532.1"/>
    </source>
</evidence>
<dbReference type="RefSeq" id="WP_115251190.1">
    <property type="nucleotide sequence ID" value="NZ_UHFF01000002.1"/>
</dbReference>
<dbReference type="InterPro" id="IPR003593">
    <property type="entry name" value="AAA+_ATPase"/>
</dbReference>
<organism evidence="6 7">
    <name type="scientific">Streptococcus equi subsp. equi</name>
    <dbReference type="NCBI Taxonomy" id="148942"/>
    <lineage>
        <taxon>Bacteria</taxon>
        <taxon>Bacillati</taxon>
        <taxon>Bacillota</taxon>
        <taxon>Bacilli</taxon>
        <taxon>Lactobacillales</taxon>
        <taxon>Streptococcaceae</taxon>
        <taxon>Streptococcus</taxon>
    </lineage>
</organism>
<dbReference type="GO" id="GO:0005524">
    <property type="term" value="F:ATP binding"/>
    <property type="evidence" value="ECO:0007669"/>
    <property type="project" value="UniProtKB-KW"/>
</dbReference>
<evidence type="ECO:0000256" key="1">
    <source>
        <dbReference type="ARBA" id="ARBA00005417"/>
    </source>
</evidence>
<dbReference type="GO" id="GO:0016887">
    <property type="term" value="F:ATP hydrolysis activity"/>
    <property type="evidence" value="ECO:0007669"/>
    <property type="project" value="InterPro"/>
</dbReference>
<dbReference type="EMBL" id="UHFF01000002">
    <property type="protein sequence ID" value="SUN47532.1"/>
    <property type="molecule type" value="Genomic_DNA"/>
</dbReference>
<evidence type="ECO:0000256" key="2">
    <source>
        <dbReference type="ARBA" id="ARBA00022448"/>
    </source>
</evidence>
<accession>A0A380JTR2</accession>
<sequence>MLLELNQLSKSYGSKNILRRITTQFTPGLYGLLGANGTGKTTLLNLISHFTTPDEGEILLDNKPQSEEFYQHIGFLPQQFSYYGRFSGRDFLLYMAALKGIPKHKAKQETDELLKLVDLYDVRLKRIASYSGGMKQRLGIAQALLNDPKILILDEPTVGLDPKERVKFRNIISELSANKIIMLSTHIVSDVEAIAKEIIILKNGQFIHKGSSQELLKTIFGKVWELSVSDGSQLPKHGQYAVVNERLVSSSRVFRVVSDEKPSQSAQLVAPTLEDLYIYHFREEQVL</sequence>